<evidence type="ECO:0000256" key="3">
    <source>
        <dbReference type="ARBA" id="ARBA00023242"/>
    </source>
</evidence>
<dbReference type="InterPro" id="IPR029321">
    <property type="entry name" value="INTS2"/>
</dbReference>
<accession>A0A9N9SK47</accession>
<evidence type="ECO:0000256" key="1">
    <source>
        <dbReference type="ARBA" id="ARBA00004123"/>
    </source>
</evidence>
<keyword evidence="3" id="KW-0539">Nucleus</keyword>
<evidence type="ECO:0000313" key="4">
    <source>
        <dbReference type="EMBL" id="CAG9821137.1"/>
    </source>
</evidence>
<evidence type="ECO:0000256" key="2">
    <source>
        <dbReference type="ARBA" id="ARBA00006705"/>
    </source>
</evidence>
<name>A0A9N9SK47_PHACE</name>
<dbReference type="GO" id="GO:0034472">
    <property type="term" value="P:snRNA 3'-end processing"/>
    <property type="evidence" value="ECO:0007669"/>
    <property type="project" value="TreeGrafter"/>
</dbReference>
<comment type="similarity">
    <text evidence="2">Belongs to the Integrator subunit 2 family.</text>
</comment>
<dbReference type="Pfam" id="PF14750">
    <property type="entry name" value="INTS2"/>
    <property type="match status" value="1"/>
</dbReference>
<protein>
    <recommendedName>
        <fullName evidence="6">Integrator complex subunit 2</fullName>
    </recommendedName>
</protein>
<dbReference type="GO" id="GO:0032039">
    <property type="term" value="C:integrator complex"/>
    <property type="evidence" value="ECO:0007669"/>
    <property type="project" value="InterPro"/>
</dbReference>
<reference evidence="4" key="1">
    <citation type="submission" date="2022-01" db="EMBL/GenBank/DDBJ databases">
        <authorList>
            <person name="King R."/>
        </authorList>
    </citation>
    <scope>NUCLEOTIDE SEQUENCE</scope>
</reference>
<gene>
    <name evidence="4" type="ORF">PHAECO_LOCUS8035</name>
</gene>
<dbReference type="AlphaFoldDB" id="A0A9N9SK47"/>
<keyword evidence="5" id="KW-1185">Reference proteome</keyword>
<dbReference type="PANTHER" id="PTHR28608:SF1">
    <property type="entry name" value="INTEGRATOR COMPLEX SUBUNIT 2"/>
    <property type="match status" value="1"/>
</dbReference>
<evidence type="ECO:0008006" key="6">
    <source>
        <dbReference type="Google" id="ProtNLM"/>
    </source>
</evidence>
<evidence type="ECO:0000313" key="5">
    <source>
        <dbReference type="Proteomes" id="UP001153737"/>
    </source>
</evidence>
<dbReference type="PRINTS" id="PR02105">
    <property type="entry name" value="INTSUBUNIT2"/>
</dbReference>
<dbReference type="EMBL" id="OU896710">
    <property type="protein sequence ID" value="CAG9821137.1"/>
    <property type="molecule type" value="Genomic_DNA"/>
</dbReference>
<dbReference type="Proteomes" id="UP001153737">
    <property type="component" value="Chromosome 4"/>
</dbReference>
<dbReference type="OrthoDB" id="70899at2759"/>
<comment type="subcellular location">
    <subcellularLocation>
        <location evidence="1">Nucleus</location>
    </subcellularLocation>
</comment>
<reference evidence="4" key="2">
    <citation type="submission" date="2022-10" db="EMBL/GenBank/DDBJ databases">
        <authorList>
            <consortium name="ENA_rothamsted_submissions"/>
            <consortium name="culmorum"/>
            <person name="King R."/>
        </authorList>
    </citation>
    <scope>NUCLEOTIDE SEQUENCE</scope>
</reference>
<sequence length="1135" mass="128271">MNSLGLKKVPGVEPRVFRAIQHVDMEELAKCTEQEIRPVLPCLVRMGLISPIDTSKKCMNMKVTILTIVSGMELVNSIVALLSIDFHKLDTEVKKEQQLRQKGNTLQNDSILIGNLSNTSMALEYERSDMTRRLSILLGELMYIHSQIQDASEAAPSSTESTSFIKQSELFDNDIFAEELADIICIAIAELPTTLSLTTIIETLLHVHNGPSIICRLVANFPDCFKEITTYLIQSGEKQEENIFSAVRANTISLLCRMNPTQALSIRSKCVELCRMPALAITLTLEHNEMNSDKDIEGDMVAFISGLLLGNDQTIRNWIALFIRTGQKRKGEISSNALQQLREELSRRLQKIIETSTEGELPDTMVVQASALLRLYCALRGIAAIKFQDDEVNLIVQLLTSHPNPTPAGVRFVSLGLCMLIACPSLISQPEHERKSIEWVQWLVKEEAYFESASGVTASFGEMLLLMAIHFHSNQLSAICDLVCSTLGMKIVIRHNNMTRMKQVFTQEIFTEQVVTAHAVKVPVTNSLNANMTGFLPIHCIHQLLKSRAFAKHNVNIKNWIYKQICTSVSPLHPVLRMLIEVYVNSIILPNAKNSEHCNKPLSENEIRRVYQSSIFGQYFDQKQSVFTMDFDMNTENQDVVVDASSLTPQLLLLYYLLLYEDCRLNNAHILATSSRKIKRYTSEFMSELPIKYLLHHAQKDQSSYSGLFGPLLKLLATHFPHLTLVEDWLDDMALHTDYKPVHLSELSVVEAFNEIEKQPSKCAKVLQTLLKREAIDIWPYVEVFAQYAKNFLGDNVPRYLQDLYRDVWFRLNTVLPRRLWVLTVKNLVDDFSNFSRIDVAEDPLQIMRCDERVFRCAPMYAIVLRVLRASLASSRSQLMQHLQSNLRLDNNGQVVNETDREDMCRACIAAQEAAAIQMLIETCSETEQDKTIPGRQWALQEVRSLVCSYLHQAFIADTMLCKLVHFQTYPSELLEVVVKGVPSMHICLDFLQELMQQPSLTKQIFGIQLLSQISLQYALPKSLNLCVLALNLLYALLGGVSSAQRVKLFKPVLPALVKVSEAFPPLTDDIVALLMQLARVCESQASLASHFDAHLGKGLEVASQESAELCDLTQRTFAEVLDKAVLRARVYKQD</sequence>
<proteinExistence type="inferred from homology"/>
<dbReference type="InterPro" id="IPR026236">
    <property type="entry name" value="Int2_metazoa"/>
</dbReference>
<dbReference type="PANTHER" id="PTHR28608">
    <property type="entry name" value="INTEGRATOR COMPLEX SUBUNIT 2"/>
    <property type="match status" value="1"/>
</dbReference>
<organism evidence="4 5">
    <name type="scientific">Phaedon cochleariae</name>
    <name type="common">Mustard beetle</name>
    <dbReference type="NCBI Taxonomy" id="80249"/>
    <lineage>
        <taxon>Eukaryota</taxon>
        <taxon>Metazoa</taxon>
        <taxon>Ecdysozoa</taxon>
        <taxon>Arthropoda</taxon>
        <taxon>Hexapoda</taxon>
        <taxon>Insecta</taxon>
        <taxon>Pterygota</taxon>
        <taxon>Neoptera</taxon>
        <taxon>Endopterygota</taxon>
        <taxon>Coleoptera</taxon>
        <taxon>Polyphaga</taxon>
        <taxon>Cucujiformia</taxon>
        <taxon>Chrysomeloidea</taxon>
        <taxon>Chrysomelidae</taxon>
        <taxon>Chrysomelinae</taxon>
        <taxon>Chrysomelini</taxon>
        <taxon>Phaedon</taxon>
    </lineage>
</organism>